<feature type="domain" description="UDP-N-acetylglucosamine 2-epimerase" evidence="1">
    <location>
        <begin position="28"/>
        <end position="372"/>
    </location>
</feature>
<dbReference type="Gene3D" id="3.40.50.2000">
    <property type="entry name" value="Glycogen Phosphorylase B"/>
    <property type="match status" value="2"/>
</dbReference>
<reference evidence="2 3" key="1">
    <citation type="journal article" date="2014" name="Front. Genet.">
        <title>Genome and metabolic network of "Candidatus Phaeomarinobacter ectocarpi" Ec32, a new candidate genus of Alphaproteobacteria frequently associated with brown algae.</title>
        <authorList>
            <person name="Dittami S.M."/>
            <person name="Barbeyron T."/>
            <person name="Boyen C."/>
            <person name="Cambefort J."/>
            <person name="Collet G."/>
            <person name="Delage L."/>
            <person name="Gobet A."/>
            <person name="Groisillier A."/>
            <person name="Leblanc C."/>
            <person name="Michel G."/>
            <person name="Scornet D."/>
            <person name="Siegel A."/>
            <person name="Tapia J.E."/>
            <person name="Tonon T."/>
        </authorList>
    </citation>
    <scope>NUCLEOTIDE SEQUENCE [LARGE SCALE GENOMIC DNA]</scope>
    <source>
        <strain evidence="2 3">Ec32</strain>
    </source>
</reference>
<dbReference type="RefSeq" id="WP_043949485.1">
    <property type="nucleotide sequence ID" value="NZ_HG966617.1"/>
</dbReference>
<dbReference type="HOGENOM" id="CLU_061127_0_0_5"/>
<proteinExistence type="predicted"/>
<dbReference type="EMBL" id="HG966617">
    <property type="protein sequence ID" value="CDO58569.1"/>
    <property type="molecule type" value="Genomic_DNA"/>
</dbReference>
<dbReference type="GO" id="GO:0006047">
    <property type="term" value="P:UDP-N-acetylglucosamine metabolic process"/>
    <property type="evidence" value="ECO:0007669"/>
    <property type="project" value="InterPro"/>
</dbReference>
<dbReference type="InterPro" id="IPR029767">
    <property type="entry name" value="WecB-like"/>
</dbReference>
<evidence type="ECO:0000313" key="3">
    <source>
        <dbReference type="Proteomes" id="UP000032160"/>
    </source>
</evidence>
<dbReference type="InterPro" id="IPR020004">
    <property type="entry name" value="UDP-GlcNAc_Epase"/>
</dbReference>
<protein>
    <submittedName>
        <fullName evidence="2">UDP-N-acetylglucosamine 2-epimerase</fullName>
        <ecNumber evidence="2">5.1.3.14</ecNumber>
    </submittedName>
</protein>
<dbReference type="PANTHER" id="PTHR43174">
    <property type="entry name" value="UDP-N-ACETYLGLUCOSAMINE 2-EPIMERASE"/>
    <property type="match status" value="1"/>
</dbReference>
<dbReference type="KEGG" id="pect:BN1012_Phect355"/>
<dbReference type="STRING" id="1458461.BN1012_Phect355"/>
<gene>
    <name evidence="2" type="ORF">BN1012_Phect355</name>
</gene>
<dbReference type="OrthoDB" id="9803238at2"/>
<sequence length="407" mass="42204">MIEVSRHIALVTTTRADWGILRPLATTLRDDADVRLSIIAGGAHLSEQHGMTVSEIEAAGFDIAARVPMPLEDDSARGAGHALGAACGGFADAFADLKPDLAIVLGDRFEILGAASAALMARVPLAHVHGGEASEGQIDEQVRHAVTKMAHLHFPAAQAYADRIISMGEDPARVFSVGSLAVETIRTQPIMDWAPIASGLGLDPDMDVLAVTYHPVTLADDHGVGPVLALGEALSLFSDMQVVMTGVNADPGSSAVADGMQRIADAHPAAVVVPSLGHGRYLSLVKAARAVVGNSSSGIIEAPALGTPTVNIGPRQDGRLRAASVIDCAETPNAIAGALTQALSPASQAIAARYDTPYGADDTCRDMVTALKTVPLDGLLIKHMHFAGAERSIDDMRAGTTALEVVR</sequence>
<dbReference type="SUPFAM" id="SSF53756">
    <property type="entry name" value="UDP-Glycosyltransferase/glycogen phosphorylase"/>
    <property type="match status" value="1"/>
</dbReference>
<dbReference type="Proteomes" id="UP000032160">
    <property type="component" value="Chromosome I"/>
</dbReference>
<evidence type="ECO:0000259" key="1">
    <source>
        <dbReference type="Pfam" id="PF02350"/>
    </source>
</evidence>
<dbReference type="InterPro" id="IPR003331">
    <property type="entry name" value="UDP_GlcNAc_Epimerase_2_dom"/>
</dbReference>
<accession>X5MDK3</accession>
<name>X5MDK3_9HYPH</name>
<keyword evidence="3" id="KW-1185">Reference proteome</keyword>
<dbReference type="NCBIfam" id="TIGR03568">
    <property type="entry name" value="NeuC_NnaA"/>
    <property type="match status" value="1"/>
</dbReference>
<dbReference type="AlphaFoldDB" id="X5MDK3"/>
<dbReference type="GO" id="GO:0008761">
    <property type="term" value="F:UDP-N-acetylglucosamine 2-epimerase activity"/>
    <property type="evidence" value="ECO:0007669"/>
    <property type="project" value="UniProtKB-EC"/>
</dbReference>
<dbReference type="Pfam" id="PF02350">
    <property type="entry name" value="Epimerase_2"/>
    <property type="match status" value="1"/>
</dbReference>
<dbReference type="PANTHER" id="PTHR43174:SF3">
    <property type="entry name" value="UDP-N-ACETYLGLUCOSAMINE 2-EPIMERASE"/>
    <property type="match status" value="1"/>
</dbReference>
<organism evidence="2 3">
    <name type="scientific">Candidatus Phaeomarinibacter ectocarpi</name>
    <dbReference type="NCBI Taxonomy" id="1458461"/>
    <lineage>
        <taxon>Bacteria</taxon>
        <taxon>Pseudomonadati</taxon>
        <taxon>Pseudomonadota</taxon>
        <taxon>Alphaproteobacteria</taxon>
        <taxon>Hyphomicrobiales</taxon>
        <taxon>Parvibaculaceae</taxon>
        <taxon>Candidatus Phaeomarinibacter</taxon>
    </lineage>
</organism>
<keyword evidence="2" id="KW-0413">Isomerase</keyword>
<evidence type="ECO:0000313" key="2">
    <source>
        <dbReference type="EMBL" id="CDO58569.1"/>
    </source>
</evidence>
<dbReference type="GO" id="GO:0004553">
    <property type="term" value="F:hydrolase activity, hydrolyzing O-glycosyl compounds"/>
    <property type="evidence" value="ECO:0007669"/>
    <property type="project" value="InterPro"/>
</dbReference>
<dbReference type="EC" id="5.1.3.14" evidence="2"/>